<dbReference type="AlphaFoldDB" id="T1IH84"/>
<reference evidence="2" key="2">
    <citation type="submission" date="2015-02" db="UniProtKB">
        <authorList>
            <consortium name="EnsemblMetazoa"/>
        </authorList>
    </citation>
    <scope>IDENTIFICATION</scope>
</reference>
<reference evidence="3" key="1">
    <citation type="submission" date="2011-05" db="EMBL/GenBank/DDBJ databases">
        <authorList>
            <person name="Richards S.R."/>
            <person name="Qu J."/>
            <person name="Jiang H."/>
            <person name="Jhangiani S.N."/>
            <person name="Agravi P."/>
            <person name="Goodspeed R."/>
            <person name="Gross S."/>
            <person name="Mandapat C."/>
            <person name="Jackson L."/>
            <person name="Mathew T."/>
            <person name="Pu L."/>
            <person name="Thornton R."/>
            <person name="Saada N."/>
            <person name="Wilczek-Boney K.B."/>
            <person name="Lee S."/>
            <person name="Kovar C."/>
            <person name="Wu Y."/>
            <person name="Scherer S.E."/>
            <person name="Worley K.C."/>
            <person name="Muzny D.M."/>
            <person name="Gibbs R."/>
        </authorList>
    </citation>
    <scope>NUCLEOTIDE SEQUENCE</scope>
    <source>
        <strain evidence="3">Brora</strain>
    </source>
</reference>
<sequence length="125" mass="14287">MSMQEIKDMQHLDPNLSVIIDWLEKETVEPNHWSKIPAIMAKRKADYTLSWADIVPLRNAKIPTIAPAIMRFFHTHGCPRFIVSDNGKQFASDIYNSLCEEAGVTPLRTSPYHPTLIIPRESTEI</sequence>
<dbReference type="Gene3D" id="3.30.420.10">
    <property type="entry name" value="Ribonuclease H-like superfamily/Ribonuclease H"/>
    <property type="match status" value="1"/>
</dbReference>
<proteinExistence type="predicted"/>
<protein>
    <recommendedName>
        <fullName evidence="1">Integrase catalytic domain-containing protein</fullName>
    </recommendedName>
</protein>
<dbReference type="SUPFAM" id="SSF53098">
    <property type="entry name" value="Ribonuclease H-like"/>
    <property type="match status" value="1"/>
</dbReference>
<dbReference type="InterPro" id="IPR012337">
    <property type="entry name" value="RNaseH-like_sf"/>
</dbReference>
<organism evidence="2 3">
    <name type="scientific">Strigamia maritima</name>
    <name type="common">European centipede</name>
    <name type="synonym">Geophilus maritimus</name>
    <dbReference type="NCBI Taxonomy" id="126957"/>
    <lineage>
        <taxon>Eukaryota</taxon>
        <taxon>Metazoa</taxon>
        <taxon>Ecdysozoa</taxon>
        <taxon>Arthropoda</taxon>
        <taxon>Myriapoda</taxon>
        <taxon>Chilopoda</taxon>
        <taxon>Pleurostigmophora</taxon>
        <taxon>Geophilomorpha</taxon>
        <taxon>Linotaeniidae</taxon>
        <taxon>Strigamia</taxon>
    </lineage>
</organism>
<dbReference type="Proteomes" id="UP000014500">
    <property type="component" value="Unassembled WGS sequence"/>
</dbReference>
<dbReference type="HOGENOM" id="CLU_162910_0_0_1"/>
<dbReference type="InterPro" id="IPR001584">
    <property type="entry name" value="Integrase_cat-core"/>
</dbReference>
<dbReference type="PROSITE" id="PS50994">
    <property type="entry name" value="INTEGRASE"/>
    <property type="match status" value="1"/>
</dbReference>
<evidence type="ECO:0000313" key="3">
    <source>
        <dbReference type="Proteomes" id="UP000014500"/>
    </source>
</evidence>
<dbReference type="PANTHER" id="PTHR37984">
    <property type="entry name" value="PROTEIN CBG26694"/>
    <property type="match status" value="1"/>
</dbReference>
<name>T1IH84_STRMM</name>
<dbReference type="EMBL" id="JH429802">
    <property type="status" value="NOT_ANNOTATED_CDS"/>
    <property type="molecule type" value="Genomic_DNA"/>
</dbReference>
<evidence type="ECO:0000313" key="2">
    <source>
        <dbReference type="EnsemblMetazoa" id="SMAR000194-PA"/>
    </source>
</evidence>
<accession>T1IH84</accession>
<dbReference type="InterPro" id="IPR050951">
    <property type="entry name" value="Retrovirus_Pol_polyprotein"/>
</dbReference>
<dbReference type="PANTHER" id="PTHR37984:SF5">
    <property type="entry name" value="PROTEIN NYNRIN-LIKE"/>
    <property type="match status" value="1"/>
</dbReference>
<dbReference type="STRING" id="126957.T1IH84"/>
<evidence type="ECO:0000259" key="1">
    <source>
        <dbReference type="PROSITE" id="PS50994"/>
    </source>
</evidence>
<dbReference type="InterPro" id="IPR036397">
    <property type="entry name" value="RNaseH_sf"/>
</dbReference>
<dbReference type="EnsemblMetazoa" id="SMAR000194-RA">
    <property type="protein sequence ID" value="SMAR000194-PA"/>
    <property type="gene ID" value="SMAR000194"/>
</dbReference>
<dbReference type="GO" id="GO:0015074">
    <property type="term" value="P:DNA integration"/>
    <property type="evidence" value="ECO:0007669"/>
    <property type="project" value="InterPro"/>
</dbReference>
<feature type="domain" description="Integrase catalytic" evidence="1">
    <location>
        <begin position="10"/>
        <end position="125"/>
    </location>
</feature>
<keyword evidence="3" id="KW-1185">Reference proteome</keyword>
<dbReference type="GO" id="GO:0003676">
    <property type="term" value="F:nucleic acid binding"/>
    <property type="evidence" value="ECO:0007669"/>
    <property type="project" value="InterPro"/>
</dbReference>
<dbReference type="PhylomeDB" id="T1IH84"/>